<dbReference type="NCBIfam" id="TIGR03303">
    <property type="entry name" value="OM_YaeT"/>
    <property type="match status" value="1"/>
</dbReference>
<evidence type="ECO:0000259" key="10">
    <source>
        <dbReference type="PROSITE" id="PS51779"/>
    </source>
</evidence>
<dbReference type="PANTHER" id="PTHR12815">
    <property type="entry name" value="SORTING AND ASSEMBLY MACHINERY SAMM50 PROTEIN FAMILY MEMBER"/>
    <property type="match status" value="1"/>
</dbReference>
<dbReference type="PIRSF" id="PIRSF006076">
    <property type="entry name" value="OM_assembly_OMP85"/>
    <property type="match status" value="1"/>
</dbReference>
<evidence type="ECO:0000256" key="2">
    <source>
        <dbReference type="ARBA" id="ARBA00022452"/>
    </source>
</evidence>
<dbReference type="InterPro" id="IPR039910">
    <property type="entry name" value="D15-like"/>
</dbReference>
<dbReference type="GO" id="GO:0051205">
    <property type="term" value="P:protein insertion into membrane"/>
    <property type="evidence" value="ECO:0007669"/>
    <property type="project" value="UniProtKB-UniRule"/>
</dbReference>
<keyword evidence="7 8" id="KW-0998">Cell outer membrane</keyword>
<dbReference type="GO" id="GO:0043165">
    <property type="term" value="P:Gram-negative-bacterium-type cell outer membrane assembly"/>
    <property type="evidence" value="ECO:0007669"/>
    <property type="project" value="UniProtKB-UniRule"/>
</dbReference>
<dbReference type="Gene3D" id="2.40.160.50">
    <property type="entry name" value="membrane protein fhac: a member of the omp85/tpsb transporter family"/>
    <property type="match status" value="1"/>
</dbReference>
<dbReference type="Gene3D" id="3.10.20.310">
    <property type="entry name" value="membrane protein fhac"/>
    <property type="match status" value="5"/>
</dbReference>
<proteinExistence type="inferred from homology"/>
<evidence type="ECO:0000256" key="7">
    <source>
        <dbReference type="ARBA" id="ARBA00023237"/>
    </source>
</evidence>
<evidence type="ECO:0000256" key="9">
    <source>
        <dbReference type="NCBIfam" id="TIGR03303"/>
    </source>
</evidence>
<dbReference type="Pfam" id="PF01103">
    <property type="entry name" value="Omp85"/>
    <property type="match status" value="1"/>
</dbReference>
<gene>
    <name evidence="8" type="primary">bamA</name>
    <name evidence="11" type="ORF">A4S15_10965</name>
</gene>
<keyword evidence="3 8" id="KW-0812">Transmembrane</keyword>
<reference evidence="11 12" key="1">
    <citation type="journal article" date="2017" name="Water Res.">
        <title>Comammox in drinking water systems.</title>
        <authorList>
            <person name="Wang Y."/>
            <person name="Ma L."/>
            <person name="Mao Y."/>
            <person name="Jiang X."/>
            <person name="Xia Y."/>
            <person name="Yu K."/>
            <person name="Li B."/>
            <person name="Zhang T."/>
        </authorList>
    </citation>
    <scope>NUCLEOTIDE SEQUENCE [LARGE SCALE GENOMIC DNA]</scope>
    <source>
        <strain evidence="11">SG_bin8</strain>
    </source>
</reference>
<dbReference type="InterPro" id="IPR023707">
    <property type="entry name" value="OM_assembly_BamA"/>
</dbReference>
<dbReference type="Proteomes" id="UP000192872">
    <property type="component" value="Unassembled WGS sequence"/>
</dbReference>
<comment type="subcellular location">
    <subcellularLocation>
        <location evidence="8">Cell outer membrane</location>
    </subcellularLocation>
    <subcellularLocation>
        <location evidence="1">Membrane</location>
    </subcellularLocation>
</comment>
<comment type="subunit">
    <text evidence="8">Part of the Bam complex.</text>
</comment>
<protein>
    <recommendedName>
        <fullName evidence="8 9">Outer membrane protein assembly factor BamA</fullName>
    </recommendedName>
</protein>
<dbReference type="Pfam" id="PF07244">
    <property type="entry name" value="POTRA"/>
    <property type="match status" value="5"/>
</dbReference>
<comment type="function">
    <text evidence="8">Part of the outer membrane protein assembly complex, which is involved in assembly and insertion of beta-barrel proteins into the outer membrane.</text>
</comment>
<dbReference type="AlphaFoldDB" id="A0A1W9HV79"/>
<evidence type="ECO:0000256" key="8">
    <source>
        <dbReference type="HAMAP-Rule" id="MF_01430"/>
    </source>
</evidence>
<comment type="caution">
    <text evidence="11">The sequence shown here is derived from an EMBL/GenBank/DDBJ whole genome shotgun (WGS) entry which is preliminary data.</text>
</comment>
<evidence type="ECO:0000313" key="12">
    <source>
        <dbReference type="Proteomes" id="UP000192872"/>
    </source>
</evidence>
<evidence type="ECO:0000256" key="5">
    <source>
        <dbReference type="ARBA" id="ARBA00022737"/>
    </source>
</evidence>
<evidence type="ECO:0000256" key="1">
    <source>
        <dbReference type="ARBA" id="ARBA00004370"/>
    </source>
</evidence>
<evidence type="ECO:0000256" key="4">
    <source>
        <dbReference type="ARBA" id="ARBA00022729"/>
    </source>
</evidence>
<evidence type="ECO:0000256" key="6">
    <source>
        <dbReference type="ARBA" id="ARBA00023136"/>
    </source>
</evidence>
<evidence type="ECO:0000256" key="3">
    <source>
        <dbReference type="ARBA" id="ARBA00022692"/>
    </source>
</evidence>
<dbReference type="HAMAP" id="MF_01430">
    <property type="entry name" value="OM_assembly_BamA"/>
    <property type="match status" value="1"/>
</dbReference>
<comment type="similarity">
    <text evidence="8">Belongs to the BamA family.</text>
</comment>
<feature type="domain" description="POTRA" evidence="10">
    <location>
        <begin position="352"/>
        <end position="425"/>
    </location>
</feature>
<dbReference type="RefSeq" id="WP_376803813.1">
    <property type="nucleotide sequence ID" value="NZ_JAKFWN010000006.1"/>
</dbReference>
<dbReference type="GO" id="GO:0009279">
    <property type="term" value="C:cell outer membrane"/>
    <property type="evidence" value="ECO:0007669"/>
    <property type="project" value="UniProtKB-SubCell"/>
</dbReference>
<dbReference type="PROSITE" id="PS51779">
    <property type="entry name" value="POTRA"/>
    <property type="match status" value="3"/>
</dbReference>
<dbReference type="InterPro" id="IPR034746">
    <property type="entry name" value="POTRA"/>
</dbReference>
<keyword evidence="2 8" id="KW-1134">Transmembrane beta strand</keyword>
<keyword evidence="4 8" id="KW-0732">Signal</keyword>
<dbReference type="InterPro" id="IPR010827">
    <property type="entry name" value="BamA/TamA_POTRA"/>
</dbReference>
<organism evidence="11 12">
    <name type="scientific">Candidatus Raskinella chloraquaticus</name>
    <dbReference type="NCBI Taxonomy" id="1951219"/>
    <lineage>
        <taxon>Bacteria</taxon>
        <taxon>Pseudomonadati</taxon>
        <taxon>Pseudomonadota</taxon>
        <taxon>Alphaproteobacteria</taxon>
        <taxon>Hyphomicrobiales</taxon>
        <taxon>Phreatobacteraceae</taxon>
        <taxon>Candidatus Raskinella</taxon>
    </lineage>
</organism>
<feature type="chain" id="PRO_5013406056" description="Outer membrane protein assembly factor BamA" evidence="8">
    <location>
        <begin position="34"/>
        <end position="807"/>
    </location>
</feature>
<feature type="domain" description="POTRA" evidence="10">
    <location>
        <begin position="99"/>
        <end position="176"/>
    </location>
</feature>
<dbReference type="STRING" id="1827387.A4S15_10965"/>
<accession>A0A1W9HV79</accession>
<dbReference type="InterPro" id="IPR000184">
    <property type="entry name" value="Bac_surfAg_D15"/>
</dbReference>
<feature type="domain" description="POTRA" evidence="10">
    <location>
        <begin position="31"/>
        <end position="98"/>
    </location>
</feature>
<dbReference type="PANTHER" id="PTHR12815:SF23">
    <property type="entry name" value="OUTER MEMBRANE PROTEIN ASSEMBLY FACTOR BAMA"/>
    <property type="match status" value="1"/>
</dbReference>
<name>A0A1W9HV79_9HYPH</name>
<keyword evidence="6 8" id="KW-0472">Membrane</keyword>
<sequence precursor="true">MILMSLFSSRQVRAAAFVLALVVCFAGSSVAFAQQVVVRGNQRVEESTVKSYLNLTQGQAFDETRQNDAIKALFATGLFQDVNISSQGSTIIVTVVENPVVNRIAFEGNRKVDSATLTKEVESKPRGIFTRARVQADVQRIVDVYRRQGRFDATVEPKVIELERGRVDLVFEVNEGDKTKVERITFIGNHSFTTRRLRDIVTTTESNFLSFLKTSDVYDPDRVNVDQELLRRFYLKNGYADFRVVSAVADFDRDRNAFFITFTLDEGERYNFGVVEIESNVPQVDAATLRDFVRSKPGAVYNADLIDKSLEDLSVEISQRGFPFAQVRPRGDRDAKTRTVGVTYVIEDAPRLYVDRINIRGNTRTLDSVIRREFDLAEGDALNRVLVDRAERRLNQLGYFKSVKITREPGSDPDRVALNVNIEEQSTGEVSFGVGYATNDGILGDVSISERNFLGRGQFVKATVGAGQRTRNVDLSFTEPYFLDRRLSFGVDFFYRENLISNTNAFNQQILGGGLRAGVQFSEELSGQARYRGFSQLIDIPLQFRNCIVPGRVSAGDTIDANGVASCLNDGEATRAIISANGRVFVSQIGFTLAYNRLDQQKNPRNGVYGELGFDLAGVGGDVNYARFTGEVRGYYNFYEDLVAYVKLQGGHISGWGNKPLRVIDTFFKGGDLVRGFQTSGLGPRDISNIRADSLGGTTFLGVTGEIQFPIPYLPDEFGLRGAFFADAGTLFGTGDLGAGNGYVRCLTRSFIGCNYFDDAYSVRASVGASLVWQSPLGPLRFDFALPLKRETYDRIQTFRFSGGSSF</sequence>
<evidence type="ECO:0000313" key="11">
    <source>
        <dbReference type="EMBL" id="OQW51350.1"/>
    </source>
</evidence>
<dbReference type="EMBL" id="LWDL01000019">
    <property type="protein sequence ID" value="OQW51350.1"/>
    <property type="molecule type" value="Genomic_DNA"/>
</dbReference>
<feature type="signal peptide" evidence="8">
    <location>
        <begin position="1"/>
        <end position="33"/>
    </location>
</feature>
<keyword evidence="5 8" id="KW-0677">Repeat</keyword>